<sequence length="1037" mass="118317">MVRKRIAKPAIPPPVAPSPNQDPQIEALATFSDTDSPLREPIQATGPPATMPTFVHQGLPQDVYNVRSKEERGESRDLVYRFQNTQQDMKTFLRELQEEEERLRKRIDSKKAPVPVSKFEQAEGLERNHDKFHETQVLNDLKKRIGALTGHISNDELSKLHAKLRSIMEQMKVTPLNTKVFLTHPDGSPNKNAFEEEAAVQKMLQEIRDLQANVLLWAKTVTKAKEPAKDAREPAEEAKEPVREKSDEVEWDTEDAIPKTEPLRIRSGQSYESILMPPMDTQGPNLTANTNNSSPHTRDVTTDAISVSEPDVKSELEVKSERQQLAIQDFGTTGRENMVDAVPVPLPAANPVMYSDVSHSGKNIALWVAFWSGDKSTWDPLHEYLIGFPKSARDGVWEEQMSWLRKGTSDPALPDVWVPKPLDGAARSTSKQIDKLDLSLRKEMVNKQNMKAAVNSEQLSKKLDVLQKPLQPLGNVDIPRQKAVRNGPAQKPNVRAVIPTTQGPRGFARDFYDPTRDERQLAQHDTAQREDQLQKRSGHLLELGSSLLRREMQQHETDVALNRREKEQRELAELLQKREQNLKNSELEWEKHQNQRQAAEGLLKQREEHLHKREKQRQEIDGLLQKLENKLQERELQLAEREHSVQTREVEWEKYQEQRQEIERLLQQREEQLQRREDQLQTRESLLQTREDQSLKREDNQLTRETLLQRHEGDMEARITITKQEATELQEKLEQLTNAREELKRDTAKQNYDIGTRIQLVGKREVAVASREKCLEQLRMSLHNQYKVLMDEPEKAFADRGGSSTGDWPSVLELAVQVKMYVEAKVLHWNQNETQLADLNKMAVEIEEEAKRVIFGGREIKLSDVKKVTAVLTANDERDAVVRIEAKNKFTGIQEWNGWHGNTSAATSTKDDESTAWSMFKTEEPLPSTLVDDCSGKWGCACTSCRERDNIWNIHMQSSDKNGAGKRCKCNGGLGCDGRQGCEVYGDENAKAAPPHCFGLGTGEWGCTCGLCRVEAEKRAAPSSAKNTPWNWDTGDW</sequence>
<gene>
    <name evidence="3" type="ORF">VE01_01256</name>
</gene>
<feature type="coiled-coil region" evidence="1">
    <location>
        <begin position="557"/>
        <end position="683"/>
    </location>
</feature>
<proteinExistence type="predicted"/>
<feature type="compositionally biased region" description="Basic and acidic residues" evidence="2">
    <location>
        <begin position="225"/>
        <end position="248"/>
    </location>
</feature>
<dbReference type="AlphaFoldDB" id="A0A1B8GYC5"/>
<feature type="region of interest" description="Disordered" evidence="2">
    <location>
        <begin position="684"/>
        <end position="704"/>
    </location>
</feature>
<feature type="compositionally biased region" description="Polar residues" evidence="2">
    <location>
        <begin position="282"/>
        <end position="295"/>
    </location>
</feature>
<evidence type="ECO:0000313" key="4">
    <source>
        <dbReference type="Proteomes" id="UP000091956"/>
    </source>
</evidence>
<feature type="region of interest" description="Disordered" evidence="2">
    <location>
        <begin position="225"/>
        <end position="260"/>
    </location>
</feature>
<dbReference type="STRING" id="342668.A0A1B8GYC5"/>
<dbReference type="PANTHER" id="PTHR45615">
    <property type="entry name" value="MYOSIN HEAVY CHAIN, NON-MUSCLE"/>
    <property type="match status" value="1"/>
</dbReference>
<dbReference type="GeneID" id="28834642"/>
<evidence type="ECO:0000256" key="1">
    <source>
        <dbReference type="SAM" id="Coils"/>
    </source>
</evidence>
<reference evidence="4" key="2">
    <citation type="journal article" date="2018" name="Nat. Commun.">
        <title>Extreme sensitivity to ultraviolet light in the fungal pathogen causing white-nose syndrome of bats.</title>
        <authorList>
            <person name="Palmer J.M."/>
            <person name="Drees K.P."/>
            <person name="Foster J.T."/>
            <person name="Lindner D.L."/>
        </authorList>
    </citation>
    <scope>NUCLEOTIDE SEQUENCE [LARGE SCALE GENOMIC DNA]</scope>
    <source>
        <strain evidence="4">UAMH 10579</strain>
    </source>
</reference>
<organism evidence="3 4">
    <name type="scientific">Pseudogymnoascus verrucosus</name>
    <dbReference type="NCBI Taxonomy" id="342668"/>
    <lineage>
        <taxon>Eukaryota</taxon>
        <taxon>Fungi</taxon>
        <taxon>Dikarya</taxon>
        <taxon>Ascomycota</taxon>
        <taxon>Pezizomycotina</taxon>
        <taxon>Leotiomycetes</taxon>
        <taxon>Thelebolales</taxon>
        <taxon>Thelebolaceae</taxon>
        <taxon>Pseudogymnoascus</taxon>
    </lineage>
</organism>
<dbReference type="PANTHER" id="PTHR45615:SF63">
    <property type="entry name" value="CHROMOSOME UNDETERMINED SCAFFOLD_10, WHOLE GENOME SHOTGUN SEQUENCE"/>
    <property type="match status" value="1"/>
</dbReference>
<evidence type="ECO:0000313" key="3">
    <source>
        <dbReference type="EMBL" id="OBU00826.1"/>
    </source>
</evidence>
<dbReference type="OrthoDB" id="3440301at2759"/>
<keyword evidence="4" id="KW-1185">Reference proteome</keyword>
<evidence type="ECO:0000256" key="2">
    <source>
        <dbReference type="SAM" id="MobiDB-lite"/>
    </source>
</evidence>
<feature type="region of interest" description="Disordered" evidence="2">
    <location>
        <begin position="278"/>
        <end position="299"/>
    </location>
</feature>
<dbReference type="RefSeq" id="XP_018134558.1">
    <property type="nucleotide sequence ID" value="XM_018270781.2"/>
</dbReference>
<feature type="coiled-coil region" evidence="1">
    <location>
        <begin position="719"/>
        <end position="753"/>
    </location>
</feature>
<reference evidence="3 4" key="1">
    <citation type="submission" date="2016-03" db="EMBL/GenBank/DDBJ databases">
        <title>Comparative genomics of Pseudogymnoascus destructans, the fungus causing white-nose syndrome of bats.</title>
        <authorList>
            <person name="Palmer J.M."/>
            <person name="Drees K.P."/>
            <person name="Foster J.T."/>
            <person name="Lindner D.L."/>
        </authorList>
    </citation>
    <scope>NUCLEOTIDE SEQUENCE [LARGE SCALE GENOMIC DNA]</scope>
    <source>
        <strain evidence="3 4">UAMH 10579</strain>
    </source>
</reference>
<protein>
    <submittedName>
        <fullName evidence="3">Uncharacterized protein</fullName>
    </submittedName>
</protein>
<dbReference type="EMBL" id="KV460208">
    <property type="protein sequence ID" value="OBU00826.1"/>
    <property type="molecule type" value="Genomic_DNA"/>
</dbReference>
<dbReference type="Proteomes" id="UP000091956">
    <property type="component" value="Unassembled WGS sequence"/>
</dbReference>
<feature type="region of interest" description="Disordered" evidence="2">
    <location>
        <begin position="1"/>
        <end position="52"/>
    </location>
</feature>
<feature type="compositionally biased region" description="Basic and acidic residues" evidence="2">
    <location>
        <begin position="689"/>
        <end position="704"/>
    </location>
</feature>
<keyword evidence="1" id="KW-0175">Coiled coil</keyword>
<accession>A0A1B8GYC5</accession>
<name>A0A1B8GYC5_9PEZI</name>